<dbReference type="EMBL" id="MH013468">
    <property type="protein sequence ID" value="AZP40117.1"/>
    <property type="molecule type" value="Genomic_DNA"/>
</dbReference>
<dbReference type="SUPFAM" id="SSF55608">
    <property type="entry name" value="Homing endonucleases"/>
    <property type="match status" value="2"/>
</dbReference>
<protein>
    <recommendedName>
        <fullName evidence="1">Homing endonuclease LAGLIDADG domain-containing protein</fullName>
    </recommendedName>
</protein>
<dbReference type="InterPro" id="IPR051289">
    <property type="entry name" value="LAGLIDADG_Endonuclease"/>
</dbReference>
<dbReference type="PANTHER" id="PTHR36181">
    <property type="entry name" value="INTRON-ENCODED ENDONUCLEASE AI3-RELATED"/>
    <property type="match status" value="1"/>
</dbReference>
<dbReference type="GO" id="GO:0005739">
    <property type="term" value="C:mitochondrion"/>
    <property type="evidence" value="ECO:0007669"/>
    <property type="project" value="UniProtKB-ARBA"/>
</dbReference>
<dbReference type="InterPro" id="IPR027434">
    <property type="entry name" value="Homing_endonucl"/>
</dbReference>
<dbReference type="Gene3D" id="3.10.28.10">
    <property type="entry name" value="Homing endonucleases"/>
    <property type="match status" value="2"/>
</dbReference>
<dbReference type="AlphaFoldDB" id="A0A7R6NFE1"/>
<keyword evidence="2" id="KW-0496">Mitochondrion</keyword>
<proteinExistence type="predicted"/>
<dbReference type="PANTHER" id="PTHR36181:SF3">
    <property type="entry name" value="INTRON-ENCODED DNA ENDONUCLEASE AI5 BETA"/>
    <property type="match status" value="1"/>
</dbReference>
<organism evidence="2">
    <name type="scientific">Ulva sp. TM708</name>
    <dbReference type="NCBI Taxonomy" id="2496873"/>
    <lineage>
        <taxon>Eukaryota</taxon>
        <taxon>Viridiplantae</taxon>
        <taxon>Chlorophyta</taxon>
        <taxon>core chlorophytes</taxon>
        <taxon>Ulvophyceae</taxon>
        <taxon>OUU clade</taxon>
        <taxon>Ulvales</taxon>
        <taxon>Ulvaceae</taxon>
        <taxon>Ulva</taxon>
    </lineage>
</organism>
<sequence>MTDFIKLSISDHLGNHKKPQSDVQLGYYLAGLIEGDGYFGYKKLEIAYHEKDISAAYSLREHLGFGQIYKYSQNRKAVRFVISNKKGLKRVLDLVNGKFVSAIKVNQLVNKGYESWLGYKILDATLNIDLNNHWLAGFLDADGSIGIFIVNSKSHKHKKSVRLEIKFTQKHKLVLSLIGSIFEVKSIYKDKNNIHRLTLRGINRVIKIINYLDNYCLQTMKYTQYTIFRRCVRYIQNKHHLQSNVLEQIAGLKRTLQNVYN</sequence>
<dbReference type="InterPro" id="IPR004860">
    <property type="entry name" value="LAGLIDADG_dom"/>
</dbReference>
<evidence type="ECO:0000259" key="1">
    <source>
        <dbReference type="Pfam" id="PF00961"/>
    </source>
</evidence>
<name>A0A7R6NFE1_9CHLO</name>
<gene>
    <name evidence="2" type="primary">orf261</name>
</gene>
<dbReference type="Pfam" id="PF00961">
    <property type="entry name" value="LAGLIDADG_1"/>
    <property type="match status" value="1"/>
</dbReference>
<accession>A0A7R6NFE1</accession>
<dbReference type="GeneID" id="63032548"/>
<feature type="domain" description="Homing endonuclease LAGLIDADG" evidence="1">
    <location>
        <begin position="135"/>
        <end position="231"/>
    </location>
</feature>
<reference evidence="2" key="1">
    <citation type="submission" date="2018-02" db="EMBL/GenBank/DDBJ databases">
        <title>The complete mitochondrial genome sequence of the green macroalga Ulva sp. TM708.</title>
        <authorList>
            <person name="Liu F."/>
            <person name="Melton J.T. III."/>
        </authorList>
    </citation>
    <scope>NUCLEOTIDE SEQUENCE</scope>
</reference>
<dbReference type="GO" id="GO:0004519">
    <property type="term" value="F:endonuclease activity"/>
    <property type="evidence" value="ECO:0007669"/>
    <property type="project" value="InterPro"/>
</dbReference>
<geneLocation type="mitochondrion" evidence="2"/>
<evidence type="ECO:0000313" key="2">
    <source>
        <dbReference type="EMBL" id="AZP40117.1"/>
    </source>
</evidence>
<dbReference type="RefSeq" id="YP_010003083.1">
    <property type="nucleotide sequence ID" value="NC_053254.1"/>
</dbReference>